<organism evidence="1 2">
    <name type="scientific">Nostoc punctiforme NIES-2108</name>
    <dbReference type="NCBI Taxonomy" id="1356359"/>
    <lineage>
        <taxon>Bacteria</taxon>
        <taxon>Bacillati</taxon>
        <taxon>Cyanobacteriota</taxon>
        <taxon>Cyanophyceae</taxon>
        <taxon>Nostocales</taxon>
        <taxon>Nostocaceae</taxon>
        <taxon>Nostoc</taxon>
    </lineage>
</organism>
<evidence type="ECO:0000313" key="1">
    <source>
        <dbReference type="EMBL" id="RCJ31797.1"/>
    </source>
</evidence>
<dbReference type="EMBL" id="LXQE01000172">
    <property type="protein sequence ID" value="RCJ31797.1"/>
    <property type="molecule type" value="Genomic_DNA"/>
</dbReference>
<dbReference type="CDD" id="cd09732">
    <property type="entry name" value="Csx1_III-U"/>
    <property type="match status" value="1"/>
</dbReference>
<protein>
    <submittedName>
        <fullName evidence="1">CRISPR-associated protein</fullName>
    </submittedName>
</protein>
<evidence type="ECO:0000313" key="2">
    <source>
        <dbReference type="Proteomes" id="UP000252085"/>
    </source>
</evidence>
<dbReference type="NCBIfam" id="TIGR02221">
    <property type="entry name" value="cas_TM1812"/>
    <property type="match status" value="1"/>
</dbReference>
<gene>
    <name evidence="1" type="ORF">A6769_29935</name>
</gene>
<name>A0A367R5N6_NOSPU</name>
<comment type="caution">
    <text evidence="1">The sequence shown here is derived from an EMBL/GenBank/DDBJ whole genome shotgun (WGS) entry which is preliminary data.</text>
</comment>
<sequence>MKAISFLGFNKRGYQETTYLNPLQKGEYKTKFVQEALVEFYKPETLYILLTDTAENGIPDNETESTWKTLQNRLAEKVNLKPIYNVPEGHTTDDIWKLFGMLTDCLQDEDCVLFDITNGFRSLPVLALIAVSYLRVVRKVKIKGLIYGAFDAKNSDNKTPIFDLLPIVSLLEWTSATDLFIKTGNGELLSNLLQSSETRTQNLAASIEGIAQGLQLLRPMDVMREAAILPDRINAAASSVSISIPQFAALLGRVEKDYSAFGLQNPTDYQNYPQSSLLRQLKMVEWYAAKGQTVQALSMAREWLPSLVCYHFKLDPLDKQNRDEMELLLNGGKIKDNDGNTVRESVYLENWSKLPKQKKKPLNKLWGGEFNLANLRNDVLHAGFRKNPKNAQEILEQTKKIIKELQNVAEQWNLQDESV</sequence>
<dbReference type="AlphaFoldDB" id="A0A367R5N6"/>
<reference evidence="1 2" key="1">
    <citation type="submission" date="2016-04" db="EMBL/GenBank/DDBJ databases">
        <authorList>
            <person name="Evans L.H."/>
            <person name="Alamgir A."/>
            <person name="Owens N."/>
            <person name="Weber N.D."/>
            <person name="Virtaneva K."/>
            <person name="Barbian K."/>
            <person name="Babar A."/>
            <person name="Rosenke K."/>
        </authorList>
    </citation>
    <scope>NUCLEOTIDE SEQUENCE [LARGE SCALE GENOMIC DNA]</scope>
    <source>
        <strain evidence="1">NIES-2108</strain>
    </source>
</reference>
<dbReference type="SUPFAM" id="SSF160980">
    <property type="entry name" value="SSO1389-like"/>
    <property type="match status" value="1"/>
</dbReference>
<dbReference type="NCBIfam" id="TIGR02549">
    <property type="entry name" value="CRISPR_DxTHG"/>
    <property type="match status" value="1"/>
</dbReference>
<accession>A0A367R5N6</accession>
<dbReference type="Proteomes" id="UP000252085">
    <property type="component" value="Unassembled WGS sequence"/>
</dbReference>
<dbReference type="InterPro" id="IPR011742">
    <property type="entry name" value="CRISPR-assoc_prot_TM1812"/>
</dbReference>
<proteinExistence type="predicted"/>
<dbReference type="InterPro" id="IPR013383">
    <property type="entry name" value="CRISPR-assoc_prot_DxTHG_CS"/>
</dbReference>